<sequence>MKTADAFLKGYKPAFLEILGLKQTTKHLNFLLANYPHVSHRDYDLLSGNRFYLFFQTDFMRHRFEEELKQSTFSLADTDRILGMTLGFPPRAVGFYVQMMREKRKGNTQAYQQMKSRKIGMIYSGCSFASDIADFKENALWLLKRYPYEEAKEDGMYIRIGLEPRIPVPVDDYQGLTEFHEYIMKKSGFVTV</sequence>
<dbReference type="Proteomes" id="UP000633619">
    <property type="component" value="Unassembled WGS sequence"/>
</dbReference>
<protein>
    <submittedName>
        <fullName evidence="1">Uncharacterized protein</fullName>
    </submittedName>
</protein>
<accession>A0A8I1DGU5</accession>
<evidence type="ECO:0000313" key="2">
    <source>
        <dbReference type="Proteomes" id="UP000633619"/>
    </source>
</evidence>
<dbReference type="EMBL" id="JAECVW010000012">
    <property type="protein sequence ID" value="MBH8596251.1"/>
    <property type="molecule type" value="Genomic_DNA"/>
</dbReference>
<gene>
    <name evidence="1" type="ORF">I8U20_13160</name>
</gene>
<comment type="caution">
    <text evidence="1">The sequence shown here is derived from an EMBL/GenBank/DDBJ whole genome shotgun (WGS) entry which is preliminary data.</text>
</comment>
<dbReference type="RefSeq" id="WP_037996599.1">
    <property type="nucleotide sequence ID" value="NZ_JACEIR010000014.1"/>
</dbReference>
<proteinExistence type="predicted"/>
<dbReference type="AlphaFoldDB" id="A0A8I1DGU5"/>
<reference evidence="1 2" key="1">
    <citation type="submission" date="2020-12" db="EMBL/GenBank/DDBJ databases">
        <title>WGS of Thermoactinomyces spp.</title>
        <authorList>
            <person name="Cheng K."/>
        </authorList>
    </citation>
    <scope>NUCLEOTIDE SEQUENCE [LARGE SCALE GENOMIC DNA]</scope>
    <source>
        <strain evidence="2">CICC 10671\DSM 43846</strain>
    </source>
</reference>
<name>A0A8I1DGU5_THEIN</name>
<organism evidence="1 2">
    <name type="scientific">Thermoactinomyces intermedius</name>
    <dbReference type="NCBI Taxonomy" id="2024"/>
    <lineage>
        <taxon>Bacteria</taxon>
        <taxon>Bacillati</taxon>
        <taxon>Bacillota</taxon>
        <taxon>Bacilli</taxon>
        <taxon>Bacillales</taxon>
        <taxon>Thermoactinomycetaceae</taxon>
        <taxon>Thermoactinomyces</taxon>
    </lineage>
</organism>
<evidence type="ECO:0000313" key="1">
    <source>
        <dbReference type="EMBL" id="MBH8596251.1"/>
    </source>
</evidence>
<keyword evidence="2" id="KW-1185">Reference proteome</keyword>